<accession>G2GWC6</accession>
<dbReference type="EMBL" id="AGCA01000016">
    <property type="protein sequence ID" value="EGY29959.1"/>
    <property type="molecule type" value="Genomic_DNA"/>
</dbReference>
<dbReference type="Gene3D" id="2.60.40.10">
    <property type="entry name" value="Immunoglobulins"/>
    <property type="match status" value="3"/>
</dbReference>
<feature type="domain" description="Big-1" evidence="2">
    <location>
        <begin position="20"/>
        <end position="107"/>
    </location>
</feature>
<dbReference type="SUPFAM" id="SSF49373">
    <property type="entry name" value="Invasin/intimin cell-adhesion fragments"/>
    <property type="match status" value="3"/>
</dbReference>
<sequence>MRLLLPLIFLFIPIMIVANSQLSDKYDVSKEEITADGKNATTLIFTAKDASNQPIRNLNVRFKRSHEADTRLSAVTEHKRVTITPHIDGQAVERVAAETVTFKVACVDFDESSFSASSSILFTDGQDKVTLAFTAKDSHNQPVRGLVISFNKEKNRPSGSSTILSDITETDGVYRATLTATTKGSKEATSELVDFRLMIDGKPAGVVNGVLLIAPKYYFTVSKDSIAPNYEDESTLTFTAIDGGNQPLHGLAVSFKRDDEEGTILSPIIEKNGVYSATLKGFSAKKVTIEPCIGGQPVAGITEKTVTLSWQ</sequence>
<comment type="caution">
    <text evidence="3">The sequence shown here is derived from an EMBL/GenBank/DDBJ whole genome shotgun (WGS) entry which is preliminary data.</text>
</comment>
<dbReference type="Pfam" id="PF09134">
    <property type="entry name" value="Invasin_D3"/>
    <property type="match status" value="2"/>
</dbReference>
<dbReference type="AlphaFoldDB" id="G2GWC6"/>
<dbReference type="InterPro" id="IPR013783">
    <property type="entry name" value="Ig-like_fold"/>
</dbReference>
<reference evidence="3 4" key="1">
    <citation type="journal article" date="2012" name="Genome Res.">
        <title>Genomic basis of endosymbiont-conferred protection against an insect parasitoid.</title>
        <authorList>
            <person name="Hansen A.K."/>
            <person name="Vorburger C."/>
            <person name="Moran N.A."/>
        </authorList>
    </citation>
    <scope>NUCLEOTIDE SEQUENCE [LARGE SCALE GENOMIC DNA]</scope>
    <source>
        <strain evidence="4">R5.15</strain>
    </source>
</reference>
<evidence type="ECO:0000313" key="4">
    <source>
        <dbReference type="Proteomes" id="UP000004116"/>
    </source>
</evidence>
<name>G2GWC6_9ENTR</name>
<gene>
    <name evidence="3" type="ORF">Rin_00000590</name>
</gene>
<dbReference type="SMART" id="SM00634">
    <property type="entry name" value="BID_1"/>
    <property type="match status" value="3"/>
</dbReference>
<dbReference type="InterPro" id="IPR003344">
    <property type="entry name" value="Big_1_dom"/>
</dbReference>
<evidence type="ECO:0000256" key="1">
    <source>
        <dbReference type="ARBA" id="ARBA00010116"/>
    </source>
</evidence>
<organism evidence="3 4">
    <name type="scientific">Candidatus Regiella insecticola 5.15</name>
    <dbReference type="NCBI Taxonomy" id="1005043"/>
    <lineage>
        <taxon>Bacteria</taxon>
        <taxon>Pseudomonadati</taxon>
        <taxon>Pseudomonadota</taxon>
        <taxon>Gammaproteobacteria</taxon>
        <taxon>Enterobacterales</taxon>
        <taxon>Enterobacteriaceae</taxon>
        <taxon>aphid secondary symbionts</taxon>
        <taxon>Candidatus Regiella</taxon>
    </lineage>
</organism>
<protein>
    <submittedName>
        <fullName evidence="3">Bacterial Ig-like protein</fullName>
    </submittedName>
</protein>
<proteinExistence type="inferred from homology"/>
<comment type="similarity">
    <text evidence="1">Belongs to the intimin/invasin family.</text>
</comment>
<dbReference type="Proteomes" id="UP000004116">
    <property type="component" value="Unassembled WGS sequence"/>
</dbReference>
<feature type="domain" description="Big-1" evidence="2">
    <location>
        <begin position="110"/>
        <end position="202"/>
    </location>
</feature>
<evidence type="ECO:0000313" key="3">
    <source>
        <dbReference type="EMBL" id="EGY29959.1"/>
    </source>
</evidence>
<feature type="domain" description="Big-1" evidence="2">
    <location>
        <begin position="215"/>
        <end position="303"/>
    </location>
</feature>
<dbReference type="InterPro" id="IPR015217">
    <property type="entry name" value="Invasin_dom_3"/>
</dbReference>
<evidence type="ECO:0000259" key="2">
    <source>
        <dbReference type="SMART" id="SM00634"/>
    </source>
</evidence>
<keyword evidence="4" id="KW-1185">Reference proteome</keyword>
<dbReference type="InterPro" id="IPR008964">
    <property type="entry name" value="Invasin/intimin_cell_adhesion"/>
</dbReference>